<evidence type="ECO:0000256" key="5">
    <source>
        <dbReference type="ARBA" id="ARBA00022989"/>
    </source>
</evidence>
<evidence type="ECO:0000256" key="4">
    <source>
        <dbReference type="ARBA" id="ARBA00022692"/>
    </source>
</evidence>
<gene>
    <name evidence="9" type="ORF">HMPREF1250_1333</name>
</gene>
<dbReference type="SUPFAM" id="SSF103481">
    <property type="entry name" value="Multidrug resistance efflux transporter EmrE"/>
    <property type="match status" value="2"/>
</dbReference>
<feature type="transmembrane region" description="Helical" evidence="7">
    <location>
        <begin position="172"/>
        <end position="190"/>
    </location>
</feature>
<feature type="domain" description="EamA" evidence="8">
    <location>
        <begin position="25"/>
        <end position="157"/>
    </location>
</feature>
<evidence type="ECO:0000256" key="7">
    <source>
        <dbReference type="SAM" id="Phobius"/>
    </source>
</evidence>
<dbReference type="GO" id="GO:0005886">
    <property type="term" value="C:plasma membrane"/>
    <property type="evidence" value="ECO:0007669"/>
    <property type="project" value="UniProtKB-SubCell"/>
</dbReference>
<feature type="transmembrane region" description="Helical" evidence="7">
    <location>
        <begin position="25"/>
        <end position="44"/>
    </location>
</feature>
<feature type="transmembrane region" description="Helical" evidence="7">
    <location>
        <begin position="262"/>
        <end position="279"/>
    </location>
</feature>
<evidence type="ECO:0000256" key="6">
    <source>
        <dbReference type="ARBA" id="ARBA00023136"/>
    </source>
</evidence>
<evidence type="ECO:0000259" key="8">
    <source>
        <dbReference type="Pfam" id="PF00892"/>
    </source>
</evidence>
<keyword evidence="10" id="KW-1185">Reference proteome</keyword>
<keyword evidence="4 7" id="KW-0812">Transmembrane</keyword>
<dbReference type="PANTHER" id="PTHR32322:SF18">
    <property type="entry name" value="S-ADENOSYLMETHIONINE_S-ADENOSYLHOMOCYSTEINE TRANSPORTER"/>
    <property type="match status" value="1"/>
</dbReference>
<keyword evidence="5 7" id="KW-1133">Transmembrane helix</keyword>
<evidence type="ECO:0000256" key="1">
    <source>
        <dbReference type="ARBA" id="ARBA00004651"/>
    </source>
</evidence>
<feature type="transmembrane region" description="Helical" evidence="7">
    <location>
        <begin position="85"/>
        <end position="107"/>
    </location>
</feature>
<feature type="transmembrane region" description="Helical" evidence="7">
    <location>
        <begin position="146"/>
        <end position="166"/>
    </location>
</feature>
<comment type="subcellular location">
    <subcellularLocation>
        <location evidence="1">Cell membrane</location>
        <topology evidence="1">Multi-pass membrane protein</topology>
    </subcellularLocation>
</comment>
<dbReference type="STRING" id="1111454.HMPREF1250_1333"/>
<evidence type="ECO:0000256" key="3">
    <source>
        <dbReference type="ARBA" id="ARBA00022475"/>
    </source>
</evidence>
<accession>U7UUA2</accession>
<dbReference type="InterPro" id="IPR000620">
    <property type="entry name" value="EamA_dom"/>
</dbReference>
<reference evidence="9 10" key="1">
    <citation type="submission" date="2013-09" db="EMBL/GenBank/DDBJ databases">
        <authorList>
            <person name="Durkin A.S."/>
            <person name="Haft D.R."/>
            <person name="McCorrison J."/>
            <person name="Torralba M."/>
            <person name="Gillis M."/>
            <person name="Haft D.H."/>
            <person name="Methe B."/>
            <person name="Sutton G."/>
            <person name="Nelson K.E."/>
        </authorList>
    </citation>
    <scope>NUCLEOTIDE SEQUENCE [LARGE SCALE GENOMIC DNA]</scope>
    <source>
        <strain evidence="9 10">BV3C16-1</strain>
    </source>
</reference>
<dbReference type="OrthoDB" id="9809509at2"/>
<dbReference type="Pfam" id="PF00892">
    <property type="entry name" value="EamA"/>
    <property type="match status" value="2"/>
</dbReference>
<dbReference type="eggNOG" id="COG0697">
    <property type="taxonomic scope" value="Bacteria"/>
</dbReference>
<feature type="transmembrane region" description="Helical" evidence="7">
    <location>
        <begin position="197"/>
        <end position="219"/>
    </location>
</feature>
<dbReference type="Proteomes" id="UP000017090">
    <property type="component" value="Unassembled WGS sequence"/>
</dbReference>
<dbReference type="PANTHER" id="PTHR32322">
    <property type="entry name" value="INNER MEMBRANE TRANSPORTER"/>
    <property type="match status" value="1"/>
</dbReference>
<name>U7UUA2_9FIRM</name>
<keyword evidence="3" id="KW-1003">Cell membrane</keyword>
<comment type="caution">
    <text evidence="9">The sequence shown here is derived from an EMBL/GenBank/DDBJ whole genome shotgun (WGS) entry which is preliminary data.</text>
</comment>
<keyword evidence="6 7" id="KW-0472">Membrane</keyword>
<dbReference type="InterPro" id="IPR037185">
    <property type="entry name" value="EmrE-like"/>
</dbReference>
<dbReference type="PATRIC" id="fig|1111454.3.peg.156"/>
<dbReference type="InterPro" id="IPR050638">
    <property type="entry name" value="AA-Vitamin_Transporters"/>
</dbReference>
<evidence type="ECO:0000256" key="2">
    <source>
        <dbReference type="ARBA" id="ARBA00007362"/>
    </source>
</evidence>
<organism evidence="9 10">
    <name type="scientific">Megasphaera vaginalis</name>
    <name type="common">ex Srinivasan et al. 2021</name>
    <dbReference type="NCBI Taxonomy" id="1111454"/>
    <lineage>
        <taxon>Bacteria</taxon>
        <taxon>Bacillati</taxon>
        <taxon>Bacillota</taxon>
        <taxon>Negativicutes</taxon>
        <taxon>Veillonellales</taxon>
        <taxon>Veillonellaceae</taxon>
        <taxon>Megasphaera</taxon>
    </lineage>
</organism>
<feature type="transmembrane region" description="Helical" evidence="7">
    <location>
        <begin position="113"/>
        <end position="134"/>
    </location>
</feature>
<protein>
    <submittedName>
        <fullName evidence="9">EamA-like transporter family protein</fullName>
    </submittedName>
</protein>
<dbReference type="EMBL" id="AWXA01000004">
    <property type="protein sequence ID" value="ERT62479.1"/>
    <property type="molecule type" value="Genomic_DNA"/>
</dbReference>
<sequence length="306" mass="33938">MNRYLSCRSELTAAQIKEEIFTQSYILLLLATLFWAGNFVWGKYVVTEVTPFQLTYLRWLFALVLLLPLAQWLEKPAWRSFLPQWPQLLILALAGSFGYNFFLYTALEYTTSFHAAVINTLNPLFIFIGSALLLKERLTRRQTAGLIISFIGVLTVVTKGAVWQILSFSYNFGDALMLLSGLLWAFYTIYGKRACAVPPITATALSVFWATAALTPAALLSPWPSSLSRDALIGMTYIIIFPSALAFVFWNRALQTIKAAQVGVFANFVVIFTALISLLLGNALLPSEVFGAVIVLGGVYLTTQTG</sequence>
<feature type="domain" description="EamA" evidence="8">
    <location>
        <begin position="172"/>
        <end position="303"/>
    </location>
</feature>
<evidence type="ECO:0000313" key="9">
    <source>
        <dbReference type="EMBL" id="ERT62479.1"/>
    </source>
</evidence>
<dbReference type="AlphaFoldDB" id="U7UUA2"/>
<feature type="transmembrane region" description="Helical" evidence="7">
    <location>
        <begin position="231"/>
        <end position="250"/>
    </location>
</feature>
<proteinExistence type="inferred from homology"/>
<evidence type="ECO:0000313" key="10">
    <source>
        <dbReference type="Proteomes" id="UP000017090"/>
    </source>
</evidence>
<feature type="transmembrane region" description="Helical" evidence="7">
    <location>
        <begin position="56"/>
        <end position="73"/>
    </location>
</feature>
<comment type="similarity">
    <text evidence="2">Belongs to the EamA transporter family.</text>
</comment>